<organism evidence="2">
    <name type="scientific">Strongyloides ratti</name>
    <name type="common">Parasitic roundworm</name>
    <dbReference type="NCBI Taxonomy" id="34506"/>
    <lineage>
        <taxon>Eukaryota</taxon>
        <taxon>Metazoa</taxon>
        <taxon>Ecdysozoa</taxon>
        <taxon>Nematoda</taxon>
        <taxon>Chromadorea</taxon>
        <taxon>Rhabditida</taxon>
        <taxon>Tylenchina</taxon>
        <taxon>Panagrolaimomorpha</taxon>
        <taxon>Strongyloidoidea</taxon>
        <taxon>Strongyloididae</taxon>
        <taxon>Strongyloides</taxon>
    </lineage>
</organism>
<dbReference type="Gene3D" id="1.10.100.10">
    <property type="entry name" value="Insulin-like"/>
    <property type="match status" value="1"/>
</dbReference>
<proteinExistence type="predicted"/>
<dbReference type="EMBL" id="LN609528">
    <property type="protein sequence ID" value="CEF63705.1"/>
    <property type="molecule type" value="Genomic_DNA"/>
</dbReference>
<name>A0A090L8C5_STRRB</name>
<evidence type="ECO:0000313" key="3">
    <source>
        <dbReference type="Proteomes" id="UP000035682"/>
    </source>
</evidence>
<dbReference type="InterPro" id="IPR036438">
    <property type="entry name" value="Insulin-like_sf"/>
</dbReference>
<reference evidence="2 3" key="1">
    <citation type="submission" date="2014-09" db="EMBL/GenBank/DDBJ databases">
        <authorList>
            <person name="Martin A.A."/>
        </authorList>
    </citation>
    <scope>NUCLEOTIDE SEQUENCE</scope>
    <source>
        <strain evidence="3">ED321</strain>
        <strain evidence="2">ED321 Heterogonic</strain>
    </source>
</reference>
<gene>
    <name evidence="2 4 5" type="ORF">SRAE_1000196300</name>
</gene>
<evidence type="ECO:0000313" key="5">
    <source>
        <dbReference type="WormBase" id="SRAE_1000196300"/>
    </source>
</evidence>
<dbReference type="Proteomes" id="UP000035682">
    <property type="component" value="Unplaced"/>
</dbReference>
<dbReference type="AlphaFoldDB" id="A0A090L8C5"/>
<evidence type="ECO:0000313" key="2">
    <source>
        <dbReference type="EMBL" id="CEF63705.1"/>
    </source>
</evidence>
<dbReference type="WBParaSite" id="SRAE_1000196300.1">
    <property type="protein sequence ID" value="SRAE_1000196300.1"/>
    <property type="gene ID" value="WBGene00258575"/>
</dbReference>
<dbReference type="CTD" id="36376070"/>
<keyword evidence="3" id="KW-1185">Reference proteome</keyword>
<accession>A0A090L8C5</accession>
<dbReference type="RefSeq" id="XP_024502906.1">
    <property type="nucleotide sequence ID" value="XM_024648983.1"/>
</dbReference>
<dbReference type="SUPFAM" id="SSF56994">
    <property type="entry name" value="Insulin-like"/>
    <property type="match status" value="2"/>
</dbReference>
<evidence type="ECO:0000313" key="4">
    <source>
        <dbReference type="WBParaSite" id="SRAE_1000196300.1"/>
    </source>
</evidence>
<dbReference type="GeneID" id="36376070"/>
<evidence type="ECO:0000256" key="1">
    <source>
        <dbReference type="ARBA" id="ARBA00022729"/>
    </source>
</evidence>
<sequence length="154" mass="17585">MTYVNSKRYCGNDLTKFISMACGFAGEKTPCLKDNANDVLNNICCKKGCTLNDVKKECCWTKSCLDRCYPGKRYNNGETVIEKLCGNKLQQYMIKACAFANEPKPCMIGDIEKMKNDCCNNGCNMNKIYLYCCFTNQCLKQCYPSKNYTNNEIY</sequence>
<keyword evidence="1" id="KW-0732">Signal</keyword>
<protein>
    <submittedName>
        <fullName evidence="2 4">Insulin-like domain-containing protein</fullName>
    </submittedName>
</protein>
<dbReference type="WormBase" id="SRAE_1000196300">
    <property type="protein sequence ID" value="SRP04073"/>
    <property type="gene ID" value="WBGene00258575"/>
</dbReference>
<reference evidence="4" key="2">
    <citation type="submission" date="2020-12" db="UniProtKB">
        <authorList>
            <consortium name="WormBaseParasite"/>
        </authorList>
    </citation>
    <scope>IDENTIFICATION</scope>
</reference>
<dbReference type="OrthoDB" id="5848803at2759"/>